<dbReference type="GO" id="GO:0031177">
    <property type="term" value="F:phosphopantetheine binding"/>
    <property type="evidence" value="ECO:0007669"/>
    <property type="project" value="TreeGrafter"/>
</dbReference>
<dbReference type="GO" id="GO:0044550">
    <property type="term" value="P:secondary metabolite biosynthetic process"/>
    <property type="evidence" value="ECO:0007669"/>
    <property type="project" value="TreeGrafter"/>
</dbReference>
<evidence type="ECO:0000313" key="3">
    <source>
        <dbReference type="Proteomes" id="UP000190539"/>
    </source>
</evidence>
<dbReference type="GO" id="GO:0008610">
    <property type="term" value="P:lipid biosynthetic process"/>
    <property type="evidence" value="ECO:0007669"/>
    <property type="project" value="UniProtKB-ARBA"/>
</dbReference>
<dbReference type="EMBL" id="MVFC01000085">
    <property type="protein sequence ID" value="OON69890.1"/>
    <property type="molecule type" value="Genomic_DNA"/>
</dbReference>
<dbReference type="InterPro" id="IPR023213">
    <property type="entry name" value="CAT-like_dom_sf"/>
</dbReference>
<dbReference type="GO" id="GO:0043041">
    <property type="term" value="P:amino acid activation for nonribosomal peptide biosynthetic process"/>
    <property type="evidence" value="ECO:0007669"/>
    <property type="project" value="TreeGrafter"/>
</dbReference>
<organism evidence="2 3">
    <name type="scientific">Streptomyces tsukubensis</name>
    <dbReference type="NCBI Taxonomy" id="83656"/>
    <lineage>
        <taxon>Bacteria</taxon>
        <taxon>Bacillati</taxon>
        <taxon>Actinomycetota</taxon>
        <taxon>Actinomycetes</taxon>
        <taxon>Kitasatosporales</taxon>
        <taxon>Streptomycetaceae</taxon>
        <taxon>Streptomyces</taxon>
    </lineage>
</organism>
<dbReference type="RefSeq" id="WP_143621688.1">
    <property type="nucleotide sequence ID" value="NZ_MVFC01000085.1"/>
</dbReference>
<feature type="non-terminal residue" evidence="2">
    <location>
        <position position="137"/>
    </location>
</feature>
<dbReference type="GO" id="GO:0003824">
    <property type="term" value="F:catalytic activity"/>
    <property type="evidence" value="ECO:0007669"/>
    <property type="project" value="InterPro"/>
</dbReference>
<reference evidence="2 3" key="1">
    <citation type="submission" date="2017-02" db="EMBL/GenBank/DDBJ databases">
        <title>Draft Genome Sequence of Streptomyces tsukubaensis F601, a Producer of the immunosuppressant tacrolimus FK506.</title>
        <authorList>
            <person name="Zong G."/>
            <person name="Zhong C."/>
            <person name="Fu J."/>
            <person name="Qin R."/>
            <person name="Cao G."/>
        </authorList>
    </citation>
    <scope>NUCLEOTIDE SEQUENCE [LARGE SCALE GENOMIC DNA]</scope>
    <source>
        <strain evidence="2 3">F601</strain>
    </source>
</reference>
<dbReference type="SUPFAM" id="SSF52777">
    <property type="entry name" value="CoA-dependent acyltransferases"/>
    <property type="match status" value="1"/>
</dbReference>
<feature type="domain" description="Condensation" evidence="1">
    <location>
        <begin position="1"/>
        <end position="137"/>
    </location>
</feature>
<evidence type="ECO:0000259" key="1">
    <source>
        <dbReference type="Pfam" id="PF00668"/>
    </source>
</evidence>
<dbReference type="Gene3D" id="3.30.559.10">
    <property type="entry name" value="Chloramphenicol acetyltransferase-like domain"/>
    <property type="match status" value="1"/>
</dbReference>
<dbReference type="PANTHER" id="PTHR45527:SF1">
    <property type="entry name" value="FATTY ACID SYNTHASE"/>
    <property type="match status" value="1"/>
</dbReference>
<keyword evidence="3" id="KW-1185">Reference proteome</keyword>
<dbReference type="Pfam" id="PF00668">
    <property type="entry name" value="Condensation"/>
    <property type="match status" value="1"/>
</dbReference>
<dbReference type="STRING" id="83656.B1H18_34690"/>
<gene>
    <name evidence="2" type="ORF">B1H18_34690</name>
</gene>
<dbReference type="GO" id="GO:0005829">
    <property type="term" value="C:cytosol"/>
    <property type="evidence" value="ECO:0007669"/>
    <property type="project" value="TreeGrafter"/>
</dbReference>
<evidence type="ECO:0000313" key="2">
    <source>
        <dbReference type="EMBL" id="OON69890.1"/>
    </source>
</evidence>
<dbReference type="Proteomes" id="UP000190539">
    <property type="component" value="Unassembled WGS sequence"/>
</dbReference>
<proteinExistence type="predicted"/>
<accession>A0A1V3ZY04</accession>
<comment type="caution">
    <text evidence="2">The sequence shown here is derived from an EMBL/GenBank/DDBJ whole genome shotgun (WGS) entry which is preliminary data.</text>
</comment>
<name>A0A1V3ZY04_9ACTN</name>
<sequence>MIPLSFAQQRLWFLHKLEGPSPTYNIALTLRLSGEVELDALRLALRDVVVRHEALRTVYPDLEGRPYQRVIDPADVEVAWDVQHVGDERVTRALAAAAGYAFDLAVEVPVRGRVFVTGPGECVLLVLLHHIAGDGWS</sequence>
<dbReference type="PANTHER" id="PTHR45527">
    <property type="entry name" value="NONRIBOSOMAL PEPTIDE SYNTHETASE"/>
    <property type="match status" value="1"/>
</dbReference>
<protein>
    <recommendedName>
        <fullName evidence="1">Condensation domain-containing protein</fullName>
    </recommendedName>
</protein>
<dbReference type="AlphaFoldDB" id="A0A1V3ZY04"/>
<dbReference type="InterPro" id="IPR001242">
    <property type="entry name" value="Condensation_dom"/>
</dbReference>